<feature type="binding site" evidence="2">
    <location>
        <position position="559"/>
    </location>
    <ligand>
        <name>Mg(2+)</name>
        <dbReference type="ChEBI" id="CHEBI:18420"/>
    </ligand>
</feature>
<evidence type="ECO:0000259" key="3">
    <source>
        <dbReference type="PROSITE" id="PS51819"/>
    </source>
</evidence>
<dbReference type="PANTHER" id="PTHR12110:SF21">
    <property type="entry name" value="XYLOSE ISOMERASE-LIKE TIM BARREL DOMAIN-CONTAINING PROTEIN"/>
    <property type="match status" value="1"/>
</dbReference>
<comment type="catalytic activity">
    <reaction evidence="2">
        <text>3-dehydroshikimate = 3,4-dihydroxybenzoate + H2O</text>
        <dbReference type="Rhea" id="RHEA:24848"/>
        <dbReference type="ChEBI" id="CHEBI:15377"/>
        <dbReference type="ChEBI" id="CHEBI:16630"/>
        <dbReference type="ChEBI" id="CHEBI:36241"/>
        <dbReference type="EC" id="4.2.1.118"/>
    </reaction>
</comment>
<proteinExistence type="inferred from homology"/>
<dbReference type="GO" id="GO:0016853">
    <property type="term" value="F:isomerase activity"/>
    <property type="evidence" value="ECO:0007669"/>
    <property type="project" value="UniProtKB-KW"/>
</dbReference>
<comment type="caution">
    <text evidence="4">The sequence shown here is derived from an EMBL/GenBank/DDBJ whole genome shotgun (WGS) entry which is preliminary data.</text>
</comment>
<dbReference type="InterPro" id="IPR043700">
    <property type="entry name" value="DSD"/>
</dbReference>
<comment type="pathway">
    <text evidence="2">Aromatic compound metabolism; 3,4-dihydroxybenzoate biosynthesis.</text>
</comment>
<feature type="binding site" evidence="2">
    <location>
        <position position="232"/>
    </location>
    <ligand>
        <name>a divalent metal cation</name>
        <dbReference type="ChEBI" id="CHEBI:60240"/>
        <note>catalytic</note>
    </ligand>
</feature>
<feature type="binding site" evidence="2">
    <location>
        <position position="127"/>
    </location>
    <ligand>
        <name>a divalent metal cation</name>
        <dbReference type="ChEBI" id="CHEBI:60240"/>
        <note>catalytic</note>
    </ligand>
</feature>
<evidence type="ECO:0000313" key="5">
    <source>
        <dbReference type="Proteomes" id="UP001501079"/>
    </source>
</evidence>
<evidence type="ECO:0000256" key="1">
    <source>
        <dbReference type="ARBA" id="ARBA00023277"/>
    </source>
</evidence>
<dbReference type="Proteomes" id="UP001501079">
    <property type="component" value="Unassembled WGS sequence"/>
</dbReference>
<dbReference type="EMBL" id="BAABBW010000003">
    <property type="protein sequence ID" value="GAA4176217.1"/>
    <property type="molecule type" value="Genomic_DNA"/>
</dbReference>
<evidence type="ECO:0000256" key="2">
    <source>
        <dbReference type="HAMAP-Rule" id="MF_02238"/>
    </source>
</evidence>
<organism evidence="4 5">
    <name type="scientific">Gryllotalpicola koreensis</name>
    <dbReference type="NCBI Taxonomy" id="993086"/>
    <lineage>
        <taxon>Bacteria</taxon>
        <taxon>Bacillati</taxon>
        <taxon>Actinomycetota</taxon>
        <taxon>Actinomycetes</taxon>
        <taxon>Micrococcales</taxon>
        <taxon>Microbacteriaceae</taxon>
        <taxon>Gryllotalpicola</taxon>
    </lineage>
</organism>
<dbReference type="SUPFAM" id="SSF54593">
    <property type="entry name" value="Glyoxalase/Bleomycin resistance protein/Dihydroxybiphenyl dioxygenase"/>
    <property type="match status" value="1"/>
</dbReference>
<dbReference type="Pfam" id="PF00903">
    <property type="entry name" value="Glyoxalase"/>
    <property type="match status" value="1"/>
</dbReference>
<dbReference type="Gene3D" id="3.10.180.10">
    <property type="entry name" value="2,3-Dihydroxybiphenyl 1,2-Dioxygenase, domain 1"/>
    <property type="match status" value="2"/>
</dbReference>
<dbReference type="SUPFAM" id="SSF51658">
    <property type="entry name" value="Xylose isomerase-like"/>
    <property type="match status" value="1"/>
</dbReference>
<dbReference type="EC" id="4.2.1.118" evidence="2"/>
<reference evidence="5" key="1">
    <citation type="journal article" date="2019" name="Int. J. Syst. Evol. Microbiol.">
        <title>The Global Catalogue of Microorganisms (GCM) 10K type strain sequencing project: providing services to taxonomists for standard genome sequencing and annotation.</title>
        <authorList>
            <consortium name="The Broad Institute Genomics Platform"/>
            <consortium name="The Broad Institute Genome Sequencing Center for Infectious Disease"/>
            <person name="Wu L."/>
            <person name="Ma J."/>
        </authorList>
    </citation>
    <scope>NUCLEOTIDE SEQUENCE [LARGE SCALE GENOMIC DNA]</scope>
    <source>
        <strain evidence="5">JCM 17591</strain>
    </source>
</reference>
<feature type="domain" description="VOC" evidence="3">
    <location>
        <begin position="411"/>
        <end position="551"/>
    </location>
</feature>
<protein>
    <recommendedName>
        <fullName evidence="2">3-dehydroshikimate dehydratase</fullName>
        <shortName evidence="2">DSD</shortName>
        <ecNumber evidence="2">4.2.1.118</ecNumber>
    </recommendedName>
</protein>
<feature type="binding site" evidence="2">
    <location>
        <position position="158"/>
    </location>
    <ligand>
        <name>a divalent metal cation</name>
        <dbReference type="ChEBI" id="CHEBI:60240"/>
        <note>catalytic</note>
    </ligand>
</feature>
<feature type="binding site" evidence="2">
    <location>
        <position position="414"/>
    </location>
    <ligand>
        <name>Mg(2+)</name>
        <dbReference type="ChEBI" id="CHEBI:18420"/>
    </ligand>
</feature>
<feature type="binding site" evidence="2">
    <location>
        <position position="483"/>
    </location>
    <ligand>
        <name>Mg(2+)</name>
        <dbReference type="ChEBI" id="CHEBI:18420"/>
    </ligand>
</feature>
<keyword evidence="2" id="KW-0479">Metal-binding</keyword>
<keyword evidence="5" id="KW-1185">Reference proteome</keyword>
<keyword evidence="1" id="KW-0119">Carbohydrate metabolism</keyword>
<dbReference type="InterPro" id="IPR037523">
    <property type="entry name" value="VOC_core"/>
</dbReference>
<dbReference type="PANTHER" id="PTHR12110">
    <property type="entry name" value="HYDROXYPYRUVATE ISOMERASE"/>
    <property type="match status" value="1"/>
</dbReference>
<dbReference type="InterPro" id="IPR036237">
    <property type="entry name" value="Xyl_isomerase-like_sf"/>
</dbReference>
<comment type="function">
    <text evidence="2">Catalyzes the conversion of 3-dehydroshikimate to protocatechuate (3,4-dihydroxybenzoate), a common intermediate of quinate and shikimate degradation pathways.</text>
</comment>
<feature type="binding site" evidence="2">
    <location>
        <position position="184"/>
    </location>
    <ligand>
        <name>a divalent metal cation</name>
        <dbReference type="ChEBI" id="CHEBI:60240"/>
        <note>catalytic</note>
    </ligand>
</feature>
<accession>A0ABP8A2G4</accession>
<dbReference type="Pfam" id="PF14696">
    <property type="entry name" value="Glyoxalase_5"/>
    <property type="match status" value="1"/>
</dbReference>
<dbReference type="Gene3D" id="3.20.20.150">
    <property type="entry name" value="Divalent-metal-dependent TIM barrel enzymes"/>
    <property type="match status" value="1"/>
</dbReference>
<dbReference type="InterPro" id="IPR004360">
    <property type="entry name" value="Glyas_Fos-R_dOase_dom"/>
</dbReference>
<sequence length="594" mass="64781">MCLSGTLEEKLAAIAAAGFDGFELFEPDLVTSWLSPADVRSRAADLGLSIELYQPFRDFEQVDDDQLRANVHRLRRKLDLMAELGVSTLLMCSNVDTAVDDSDARAVDQLGIAAREAADRGISIAYEALAWGRSVSTVDHAWALVRQVDHPALGVCVDSFHILSRGTDPAVLDDIPGEKILFCQLADAPRLQLDVLNWSRHHRVFPGEGDWDLADFVARVIAIGYRGPLSLEVFNDTFRQTSPERTAMDAYRSLVATEGAAFERLGSTSGELPPDRAQRMGFIELAPDSDGRLKAALDALGFERHGAHRRKAVDLYESGNARLIVNRAEAGPRARIRALGFEVEDVAAATDRALALGCEVLPRDHADGEAILNAVSAPNGAEIYFAPRAESGFDWAAEFTLTNDGPQVFHEVDHVVMEQSWQRIDEAKLFYESILGLSVQASSDVPGPDGLVRSLALKGPGGIRVALNVRPLEAAGRPGFADHIALGTDDVLRLAERLADSGVATLPVPDNYYADLDARFRLEPERLERFRRFGILYDRDDSGEFLQLFTAPIDDVVIEIVQRDRDYLGYGAANAPIRLAAQRLLASGGVASAA</sequence>
<keyword evidence="4" id="KW-0413">Isomerase</keyword>
<comment type="cofactor">
    <cofactor evidence="2">
        <name>a divalent metal cation</name>
        <dbReference type="ChEBI" id="CHEBI:60240"/>
    </cofactor>
</comment>
<comment type="similarity">
    <text evidence="2">Belongs to the bacterial two-domain DSD family.</text>
</comment>
<evidence type="ECO:0000313" key="4">
    <source>
        <dbReference type="EMBL" id="GAA4176217.1"/>
    </source>
</evidence>
<dbReference type="InterPro" id="IPR029068">
    <property type="entry name" value="Glyas_Bleomycin-R_OHBP_Dase"/>
</dbReference>
<dbReference type="InterPro" id="IPR013022">
    <property type="entry name" value="Xyl_isomerase-like_TIM-brl"/>
</dbReference>
<dbReference type="InterPro" id="IPR050312">
    <property type="entry name" value="IolE/XylAMocC-like"/>
</dbReference>
<dbReference type="RefSeq" id="WP_344754478.1">
    <property type="nucleotide sequence ID" value="NZ_BAABBW010000003.1"/>
</dbReference>
<gene>
    <name evidence="4" type="ORF">GCM10022287_23110</name>
</gene>
<dbReference type="Pfam" id="PF01261">
    <property type="entry name" value="AP_endonuc_2"/>
    <property type="match status" value="1"/>
</dbReference>
<keyword evidence="2" id="KW-0456">Lyase</keyword>
<feature type="domain" description="VOC" evidence="3">
    <location>
        <begin position="279"/>
        <end position="388"/>
    </location>
</feature>
<name>A0ABP8A2G4_9MICO</name>
<dbReference type="PROSITE" id="PS51819">
    <property type="entry name" value="VOC"/>
    <property type="match status" value="2"/>
</dbReference>
<dbReference type="HAMAP" id="MF_02238">
    <property type="entry name" value="DSD"/>
    <property type="match status" value="1"/>
</dbReference>